<name>A0A167WXQ3_9HYPO</name>
<keyword evidence="12" id="KW-1185">Reference proteome</keyword>
<comment type="similarity">
    <text evidence="3 10">Belongs to the cytochrome P450 family.</text>
</comment>
<protein>
    <submittedName>
        <fullName evidence="11">Cytochrome P450</fullName>
    </submittedName>
</protein>
<dbReference type="CDD" id="cd11041">
    <property type="entry name" value="CYP503A1-like"/>
    <property type="match status" value="1"/>
</dbReference>
<dbReference type="AlphaFoldDB" id="A0A167WXQ3"/>
<evidence type="ECO:0000256" key="3">
    <source>
        <dbReference type="ARBA" id="ARBA00010617"/>
    </source>
</evidence>
<feature type="binding site" description="axial binding residue" evidence="9">
    <location>
        <position position="368"/>
    </location>
    <ligand>
        <name>heme</name>
        <dbReference type="ChEBI" id="CHEBI:30413"/>
    </ligand>
    <ligandPart>
        <name>Fe</name>
        <dbReference type="ChEBI" id="CHEBI:18248"/>
    </ligandPart>
</feature>
<dbReference type="GO" id="GO:0020037">
    <property type="term" value="F:heme binding"/>
    <property type="evidence" value="ECO:0007669"/>
    <property type="project" value="InterPro"/>
</dbReference>
<evidence type="ECO:0000256" key="1">
    <source>
        <dbReference type="ARBA" id="ARBA00001971"/>
    </source>
</evidence>
<evidence type="ECO:0000256" key="7">
    <source>
        <dbReference type="ARBA" id="ARBA00023004"/>
    </source>
</evidence>
<dbReference type="GO" id="GO:0004497">
    <property type="term" value="F:monooxygenase activity"/>
    <property type="evidence" value="ECO:0007669"/>
    <property type="project" value="UniProtKB-KW"/>
</dbReference>
<reference evidence="11 12" key="1">
    <citation type="journal article" date="2016" name="Genome Biol. Evol.">
        <title>Divergent and convergent evolution of fungal pathogenicity.</title>
        <authorList>
            <person name="Shang Y."/>
            <person name="Xiao G."/>
            <person name="Zheng P."/>
            <person name="Cen K."/>
            <person name="Zhan S."/>
            <person name="Wang C."/>
        </authorList>
    </citation>
    <scope>NUCLEOTIDE SEQUENCE [LARGE SCALE GENOMIC DNA]</scope>
    <source>
        <strain evidence="11 12">RCEF 2490</strain>
    </source>
</reference>
<evidence type="ECO:0000256" key="5">
    <source>
        <dbReference type="ARBA" id="ARBA00022723"/>
    </source>
</evidence>
<evidence type="ECO:0000256" key="6">
    <source>
        <dbReference type="ARBA" id="ARBA00023002"/>
    </source>
</evidence>
<dbReference type="Gene3D" id="1.10.630.10">
    <property type="entry name" value="Cytochrome P450"/>
    <property type="match status" value="1"/>
</dbReference>
<dbReference type="GO" id="GO:0016705">
    <property type="term" value="F:oxidoreductase activity, acting on paired donors, with incorporation or reduction of molecular oxygen"/>
    <property type="evidence" value="ECO:0007669"/>
    <property type="project" value="InterPro"/>
</dbReference>
<dbReference type="PRINTS" id="PR00465">
    <property type="entry name" value="EP450IV"/>
</dbReference>
<comment type="cofactor">
    <cofactor evidence="1 9">
        <name>heme</name>
        <dbReference type="ChEBI" id="CHEBI:30413"/>
    </cofactor>
</comment>
<evidence type="ECO:0000313" key="12">
    <source>
        <dbReference type="Proteomes" id="UP000078544"/>
    </source>
</evidence>
<comment type="caution">
    <text evidence="11">The sequence shown here is derived from an EMBL/GenBank/DDBJ whole genome shotgun (WGS) entry which is preliminary data.</text>
</comment>
<dbReference type="InterPro" id="IPR036396">
    <property type="entry name" value="Cyt_P450_sf"/>
</dbReference>
<organism evidence="11 12">
    <name type="scientific">Moelleriella libera RCEF 2490</name>
    <dbReference type="NCBI Taxonomy" id="1081109"/>
    <lineage>
        <taxon>Eukaryota</taxon>
        <taxon>Fungi</taxon>
        <taxon>Dikarya</taxon>
        <taxon>Ascomycota</taxon>
        <taxon>Pezizomycotina</taxon>
        <taxon>Sordariomycetes</taxon>
        <taxon>Hypocreomycetidae</taxon>
        <taxon>Hypocreales</taxon>
        <taxon>Clavicipitaceae</taxon>
        <taxon>Moelleriella</taxon>
    </lineage>
</organism>
<dbReference type="PANTHER" id="PTHR46206">
    <property type="entry name" value="CYTOCHROME P450"/>
    <property type="match status" value="1"/>
</dbReference>
<keyword evidence="5 9" id="KW-0479">Metal-binding</keyword>
<evidence type="ECO:0000256" key="10">
    <source>
        <dbReference type="RuleBase" id="RU000461"/>
    </source>
</evidence>
<evidence type="ECO:0000256" key="8">
    <source>
        <dbReference type="ARBA" id="ARBA00023033"/>
    </source>
</evidence>
<evidence type="ECO:0000256" key="2">
    <source>
        <dbReference type="ARBA" id="ARBA00005179"/>
    </source>
</evidence>
<keyword evidence="8 10" id="KW-0503">Monooxygenase</keyword>
<evidence type="ECO:0000256" key="4">
    <source>
        <dbReference type="ARBA" id="ARBA00022617"/>
    </source>
</evidence>
<dbReference type="Proteomes" id="UP000078544">
    <property type="component" value="Unassembled WGS sequence"/>
</dbReference>
<dbReference type="STRING" id="1081109.A0A167WXQ3"/>
<comment type="pathway">
    <text evidence="2">Secondary metabolite biosynthesis.</text>
</comment>
<dbReference type="PROSITE" id="PS00086">
    <property type="entry name" value="CYTOCHROME_P450"/>
    <property type="match status" value="1"/>
</dbReference>
<keyword evidence="7 9" id="KW-0408">Iron</keyword>
<dbReference type="InterPro" id="IPR002403">
    <property type="entry name" value="Cyt_P450_E_grp-IV"/>
</dbReference>
<dbReference type="PRINTS" id="PR00385">
    <property type="entry name" value="P450"/>
</dbReference>
<keyword evidence="4 9" id="KW-0349">Heme</keyword>
<dbReference type="EMBL" id="AZGY01000025">
    <property type="protein sequence ID" value="KZZ89398.1"/>
    <property type="molecule type" value="Genomic_DNA"/>
</dbReference>
<evidence type="ECO:0000313" key="11">
    <source>
        <dbReference type="EMBL" id="KZZ89398.1"/>
    </source>
</evidence>
<dbReference type="SUPFAM" id="SSF48264">
    <property type="entry name" value="Cytochrome P450"/>
    <property type="match status" value="1"/>
</dbReference>
<keyword evidence="6 10" id="KW-0560">Oxidoreductase</keyword>
<dbReference type="GO" id="GO:0005506">
    <property type="term" value="F:iron ion binding"/>
    <property type="evidence" value="ECO:0007669"/>
    <property type="project" value="InterPro"/>
</dbReference>
<dbReference type="PANTHER" id="PTHR46206:SF2">
    <property type="entry name" value="CYTOCHROME P450 MONOOXYGENASE AUSG-RELATED"/>
    <property type="match status" value="1"/>
</dbReference>
<proteinExistence type="inferred from homology"/>
<dbReference type="OrthoDB" id="1844152at2759"/>
<dbReference type="InterPro" id="IPR001128">
    <property type="entry name" value="Cyt_P450"/>
</dbReference>
<sequence length="429" mass="48559">MTTDLGDIVVLPNEFANLVRSDERFNYVAFYDEMFPRNVYGLGPLQPDHTLIEQTLVVHLTRLLGTVTRPLHEETMFAVDKIFGNSTADGDDKDWHQVRVVRAANELVNRVTARILVGPELCRDEKWLDAAGGYAMAGFAAGALMKLCPRSLKVMVSYLNPACRKAERLVKQGRECIMPVLERRRQEKKSGSYTPKDDAIDWFESRGGDHYDPVDSQLALATAAVWTSTFVFSTILGDIAANPDIHQRLREEIRQSFSKHGCSKAALQELKLMDSCIHESARLNPQSLVVMRRRVLEDMKLPDGTFLKKGTDICVAVDNTWDPRVFENPEKWDGARFCKLRQGGLDNTTQFVSVGQHNLVFGYGKPTCPGRFFASDSLKMMLAHIIMKYDLRLCDAKPKVKYYGVFAHVDDKFAFDVKRRKAEIDLDSL</sequence>
<dbReference type="Pfam" id="PF00067">
    <property type="entry name" value="p450"/>
    <property type="match status" value="1"/>
</dbReference>
<evidence type="ECO:0000256" key="9">
    <source>
        <dbReference type="PIRSR" id="PIRSR602403-1"/>
    </source>
</evidence>
<gene>
    <name evidence="11" type="ORF">AAL_07697</name>
</gene>
<accession>A0A167WXQ3</accession>
<dbReference type="InterPro" id="IPR017972">
    <property type="entry name" value="Cyt_P450_CS"/>
</dbReference>